<keyword evidence="8" id="KW-1185">Reference proteome</keyword>
<dbReference type="RefSeq" id="WP_051141875.1">
    <property type="nucleotide sequence ID" value="NZ_JASOXK010000003.1"/>
</dbReference>
<keyword evidence="4" id="KW-0564">Palmitate</keyword>
<reference evidence="7 8" key="1">
    <citation type="submission" date="2017-12" db="EMBL/GenBank/DDBJ databases">
        <title>Phylogenetic diversity of female urinary microbiome.</title>
        <authorList>
            <person name="Thomas-White K."/>
            <person name="Wolfe A.J."/>
        </authorList>
    </citation>
    <scope>NUCLEOTIDE SEQUENCE [LARGE SCALE GENOMIC DNA]</scope>
    <source>
        <strain evidence="7 8">UMB0402</strain>
    </source>
</reference>
<dbReference type="EMBL" id="PKKO01000004">
    <property type="protein sequence ID" value="PKY72177.1"/>
    <property type="molecule type" value="Genomic_DNA"/>
</dbReference>
<evidence type="ECO:0000256" key="4">
    <source>
        <dbReference type="ARBA" id="ARBA00023139"/>
    </source>
</evidence>
<dbReference type="InterPro" id="IPR050490">
    <property type="entry name" value="Bact_solute-bd_prot1"/>
</dbReference>
<evidence type="ECO:0000256" key="5">
    <source>
        <dbReference type="ARBA" id="ARBA00023288"/>
    </source>
</evidence>
<evidence type="ECO:0000256" key="1">
    <source>
        <dbReference type="ARBA" id="ARBA00022475"/>
    </source>
</evidence>
<evidence type="ECO:0000313" key="7">
    <source>
        <dbReference type="EMBL" id="PKY72177.1"/>
    </source>
</evidence>
<keyword evidence="2 6" id="KW-0732">Signal</keyword>
<dbReference type="PANTHER" id="PTHR43649">
    <property type="entry name" value="ARABINOSE-BINDING PROTEIN-RELATED"/>
    <property type="match status" value="1"/>
</dbReference>
<dbReference type="PROSITE" id="PS51257">
    <property type="entry name" value="PROKAR_LIPOPROTEIN"/>
    <property type="match status" value="1"/>
</dbReference>
<keyword evidence="3" id="KW-0472">Membrane</keyword>
<evidence type="ECO:0000313" key="8">
    <source>
        <dbReference type="Proteomes" id="UP000235122"/>
    </source>
</evidence>
<dbReference type="Gene3D" id="3.40.190.10">
    <property type="entry name" value="Periplasmic binding protein-like II"/>
    <property type="match status" value="1"/>
</dbReference>
<accession>A0A2I1IM38</accession>
<dbReference type="Proteomes" id="UP000235122">
    <property type="component" value="Unassembled WGS sequence"/>
</dbReference>
<keyword evidence="1" id="KW-1003">Cell membrane</keyword>
<dbReference type="STRING" id="33007.HMPREF3198_00613"/>
<proteinExistence type="predicted"/>
<sequence length="436" mass="47124">MRHSMKTLASVLAVGAFTATALTGCAGGGSSESKVDASDVKDQEVSGTITFQTWSLKNEKFTPYFEKLVADFQKENPKVKVKWMDQPGDGYEEKILQQANSDQLPDVVNLPPEYGAPLAKAGKLLDLAKADKKAIGEYVDGGVEAYQYHGVDGSFGYPWYLGVAFNYWNTDALQKAGLSKEQLPTSDDELFAAAEKAAKEGVTLMNSRPDLGYLASRGVKVWDPEKREFVFNNPDAEKLIQRYADLYKNHGVAPEMIGKADDGAQLNEAFYKGALGGLNSTPSFASDIKKDAPSIADKVVVNEPWETPTLLVQGISVSANSKHPAAALAFAQYVTNNANQEAFVKIAKGFLPGTKAGNDDPNSFISESDTPLVKEAIKTAANTAKKAKRLTPIELSEEMKTAYLQQVTAAMQGDISVKEALDKAAAECNKLVKENE</sequence>
<feature type="signal peptide" evidence="6">
    <location>
        <begin position="1"/>
        <end position="21"/>
    </location>
</feature>
<keyword evidence="5" id="KW-0449">Lipoprotein</keyword>
<protein>
    <submittedName>
        <fullName evidence="7">ABC transporter substrate-binding protein</fullName>
    </submittedName>
</protein>
<name>A0A2I1IM38_9ACTO</name>
<evidence type="ECO:0000256" key="2">
    <source>
        <dbReference type="ARBA" id="ARBA00022729"/>
    </source>
</evidence>
<dbReference type="AlphaFoldDB" id="A0A2I1IM38"/>
<gene>
    <name evidence="7" type="ORF">CYJ19_08240</name>
</gene>
<dbReference type="Pfam" id="PF01547">
    <property type="entry name" value="SBP_bac_1"/>
    <property type="match status" value="1"/>
</dbReference>
<evidence type="ECO:0000256" key="3">
    <source>
        <dbReference type="ARBA" id="ARBA00023136"/>
    </source>
</evidence>
<comment type="caution">
    <text evidence="7">The sequence shown here is derived from an EMBL/GenBank/DDBJ whole genome shotgun (WGS) entry which is preliminary data.</text>
</comment>
<dbReference type="InterPro" id="IPR006059">
    <property type="entry name" value="SBP"/>
</dbReference>
<dbReference type="PANTHER" id="PTHR43649:SF33">
    <property type="entry name" value="POLYGALACTURONAN_RHAMNOGALACTURONAN-BINDING PROTEIN YTCQ"/>
    <property type="match status" value="1"/>
</dbReference>
<organism evidence="7 8">
    <name type="scientific">Winkia neuii</name>
    <dbReference type="NCBI Taxonomy" id="33007"/>
    <lineage>
        <taxon>Bacteria</taxon>
        <taxon>Bacillati</taxon>
        <taxon>Actinomycetota</taxon>
        <taxon>Actinomycetes</taxon>
        <taxon>Actinomycetales</taxon>
        <taxon>Actinomycetaceae</taxon>
        <taxon>Winkia</taxon>
    </lineage>
</organism>
<evidence type="ECO:0000256" key="6">
    <source>
        <dbReference type="SAM" id="SignalP"/>
    </source>
</evidence>
<feature type="chain" id="PRO_5014713444" evidence="6">
    <location>
        <begin position="22"/>
        <end position="436"/>
    </location>
</feature>
<dbReference type="SUPFAM" id="SSF53850">
    <property type="entry name" value="Periplasmic binding protein-like II"/>
    <property type="match status" value="1"/>
</dbReference>